<keyword evidence="3" id="KW-0067">ATP-binding</keyword>
<evidence type="ECO:0000313" key="6">
    <source>
        <dbReference type="Proteomes" id="UP000317716"/>
    </source>
</evidence>
<dbReference type="Proteomes" id="UP000317716">
    <property type="component" value="Unassembled WGS sequence"/>
</dbReference>
<evidence type="ECO:0000256" key="1">
    <source>
        <dbReference type="PIRSR" id="PIRSR000705-1"/>
    </source>
</evidence>
<evidence type="ECO:0000256" key="2">
    <source>
        <dbReference type="PIRSR" id="PIRSR000705-2"/>
    </source>
</evidence>
<accession>A0A538SWD5</accession>
<keyword evidence="5" id="KW-0418">Kinase</keyword>
<protein>
    <submittedName>
        <fullName evidence="5">Deoxynucleoside kinase</fullName>
    </submittedName>
</protein>
<proteinExistence type="predicted"/>
<dbReference type="InterPro" id="IPR050566">
    <property type="entry name" value="Deoxyribonucleoside_kinase"/>
</dbReference>
<dbReference type="PIRSF" id="PIRSF000705">
    <property type="entry name" value="DNK"/>
    <property type="match status" value="1"/>
</dbReference>
<feature type="binding site" evidence="2">
    <location>
        <position position="83"/>
    </location>
    <ligand>
        <name>substrate</name>
    </ligand>
</feature>
<dbReference type="AlphaFoldDB" id="A0A538SWD5"/>
<keyword evidence="5" id="KW-0808">Transferase</keyword>
<evidence type="ECO:0000256" key="3">
    <source>
        <dbReference type="PIRSR" id="PIRSR000705-3"/>
    </source>
</evidence>
<gene>
    <name evidence="5" type="ORF">E6K72_06065</name>
</gene>
<reference evidence="5 6" key="1">
    <citation type="journal article" date="2019" name="Nat. Microbiol.">
        <title>Mediterranean grassland soil C-N compound turnover is dependent on rainfall and depth, and is mediated by genomically divergent microorganisms.</title>
        <authorList>
            <person name="Diamond S."/>
            <person name="Andeer P.F."/>
            <person name="Li Z."/>
            <person name="Crits-Christoph A."/>
            <person name="Burstein D."/>
            <person name="Anantharaman K."/>
            <person name="Lane K.R."/>
            <person name="Thomas B.C."/>
            <person name="Pan C."/>
            <person name="Northen T.R."/>
            <person name="Banfield J.F."/>
        </authorList>
    </citation>
    <scope>NUCLEOTIDE SEQUENCE [LARGE SCALE GENOMIC DNA]</scope>
    <source>
        <strain evidence="5">WS_2</strain>
    </source>
</reference>
<evidence type="ECO:0000259" key="4">
    <source>
        <dbReference type="Pfam" id="PF01712"/>
    </source>
</evidence>
<feature type="binding site" evidence="3">
    <location>
        <begin position="140"/>
        <end position="144"/>
    </location>
    <ligand>
        <name>ATP</name>
        <dbReference type="ChEBI" id="CHEBI:30616"/>
    </ligand>
</feature>
<dbReference type="CDD" id="cd01673">
    <property type="entry name" value="dNK"/>
    <property type="match status" value="1"/>
</dbReference>
<sequence>MNQGYFLAIAGNIGVGKTELTNRLSAELGWLAYYEPVIENPYLDPFYRDMTRWSFHLQIYFLSERFKAQVEIGKSPLSFIQDRTIYEDAEIFARTLHEQGSMTDVDYQNYVSLFECMVSFLRKPDLILYLKASPATLMERIARRGRASESAIGIDYIARLNRAYDEWMRRARHDGEVLEIDTENVPLQGETPAFTQLVLDLKRRFPRQAELRLETD</sequence>
<dbReference type="InterPro" id="IPR031314">
    <property type="entry name" value="DNK_dom"/>
</dbReference>
<comment type="caution">
    <text evidence="5">The sequence shown here is derived from an EMBL/GenBank/DDBJ whole genome shotgun (WGS) entry which is preliminary data.</text>
</comment>
<name>A0A538SWD5_UNCEI</name>
<dbReference type="Gene3D" id="3.40.50.300">
    <property type="entry name" value="P-loop containing nucleotide triphosphate hydrolases"/>
    <property type="match status" value="1"/>
</dbReference>
<feature type="binding site" evidence="2">
    <location>
        <position position="47"/>
    </location>
    <ligand>
        <name>substrate</name>
    </ligand>
</feature>
<feature type="binding site" evidence="2">
    <location>
        <position position="88"/>
    </location>
    <ligand>
        <name>substrate</name>
    </ligand>
</feature>
<feature type="binding site" evidence="2">
    <location>
        <position position="58"/>
    </location>
    <ligand>
        <name>substrate</name>
    </ligand>
</feature>
<dbReference type="InterPro" id="IPR002624">
    <property type="entry name" value="DCK/DGK"/>
</dbReference>
<feature type="binding site" evidence="2">
    <location>
        <position position="35"/>
    </location>
    <ligand>
        <name>substrate</name>
    </ligand>
</feature>
<dbReference type="Pfam" id="PF01712">
    <property type="entry name" value="dNK"/>
    <property type="match status" value="1"/>
</dbReference>
<dbReference type="EMBL" id="VBOS01000203">
    <property type="protein sequence ID" value="TMQ55655.1"/>
    <property type="molecule type" value="Genomic_DNA"/>
</dbReference>
<dbReference type="GO" id="GO:0019136">
    <property type="term" value="F:deoxynucleoside kinase activity"/>
    <property type="evidence" value="ECO:0007669"/>
    <property type="project" value="InterPro"/>
</dbReference>
<feature type="binding site" evidence="2">
    <location>
        <position position="149"/>
    </location>
    <ligand>
        <name>substrate</name>
    </ligand>
</feature>
<dbReference type="PANTHER" id="PTHR10513:SF35">
    <property type="entry name" value="DEOXYADENOSINE KINASE"/>
    <property type="match status" value="1"/>
</dbReference>
<organism evidence="5 6">
    <name type="scientific">Eiseniibacteriota bacterium</name>
    <dbReference type="NCBI Taxonomy" id="2212470"/>
    <lineage>
        <taxon>Bacteria</taxon>
        <taxon>Candidatus Eiseniibacteriota</taxon>
    </lineage>
</organism>
<keyword evidence="3" id="KW-0547">Nucleotide-binding</keyword>
<feature type="active site" description="Proton acceptor" evidence="1">
    <location>
        <position position="82"/>
    </location>
</feature>
<evidence type="ECO:0000313" key="5">
    <source>
        <dbReference type="EMBL" id="TMQ55655.1"/>
    </source>
</evidence>
<dbReference type="SUPFAM" id="SSF52540">
    <property type="entry name" value="P-loop containing nucleoside triphosphate hydrolases"/>
    <property type="match status" value="1"/>
</dbReference>
<dbReference type="GO" id="GO:0005737">
    <property type="term" value="C:cytoplasm"/>
    <property type="evidence" value="ECO:0007669"/>
    <property type="project" value="TreeGrafter"/>
</dbReference>
<dbReference type="InterPro" id="IPR027417">
    <property type="entry name" value="P-loop_NTPase"/>
</dbReference>
<dbReference type="GO" id="GO:0005524">
    <property type="term" value="F:ATP binding"/>
    <property type="evidence" value="ECO:0007669"/>
    <property type="project" value="UniProtKB-KW"/>
</dbReference>
<dbReference type="PANTHER" id="PTHR10513">
    <property type="entry name" value="DEOXYNUCLEOSIDE KINASE"/>
    <property type="match status" value="1"/>
</dbReference>
<feature type="domain" description="Deoxynucleoside kinase" evidence="4">
    <location>
        <begin position="7"/>
        <end position="190"/>
    </location>
</feature>